<keyword evidence="1" id="KW-0472">Membrane</keyword>
<sequence>MIQRILLRLEGRMVGLVAFYFVGSLLGFFIYFLWRGASAVTQGPQPLEEWQLPAGRIHLFSGDRYFDSSLTNAYEHPELNWADGRIGCGYAVDLQARPELQVALIGTIQIYKPEWNRGHAAVILDNQVLQGLGLPLGGLNDEAQQLVNRIVPKQTLRG</sequence>
<keyword evidence="1" id="KW-1133">Transmembrane helix</keyword>
<name>A0AAT9SLM3_PSESX</name>
<keyword evidence="1" id="KW-0812">Transmembrane</keyword>
<feature type="transmembrane region" description="Helical" evidence="1">
    <location>
        <begin position="12"/>
        <end position="34"/>
    </location>
</feature>
<proteinExistence type="predicted"/>
<dbReference type="RefSeq" id="WP_176126889.1">
    <property type="nucleotide sequence ID" value="NZ_CP081457.1"/>
</dbReference>
<accession>A0AAT9SLM3</accession>
<gene>
    <name evidence="2" type="ORF">A237_013410</name>
</gene>
<organism evidence="2">
    <name type="scientific">Pseudomonas syringae pv. actinidifoliorum ICMP 18803</name>
    <dbReference type="NCBI Taxonomy" id="1194400"/>
    <lineage>
        <taxon>Bacteria</taxon>
        <taxon>Pseudomonadati</taxon>
        <taxon>Pseudomonadota</taxon>
        <taxon>Gammaproteobacteria</taxon>
        <taxon>Pseudomonadales</taxon>
        <taxon>Pseudomonadaceae</taxon>
        <taxon>Pseudomonas</taxon>
        <taxon>Pseudomonas syringae</taxon>
    </lineage>
</organism>
<evidence type="ECO:0000256" key="1">
    <source>
        <dbReference type="SAM" id="Phobius"/>
    </source>
</evidence>
<dbReference type="AlphaFoldDB" id="A0AAT9SLM3"/>
<evidence type="ECO:0000313" key="2">
    <source>
        <dbReference type="EMBL" id="UYS83578.1"/>
    </source>
</evidence>
<dbReference type="EMBL" id="CP081457">
    <property type="protein sequence ID" value="UYS83578.1"/>
    <property type="molecule type" value="Genomic_DNA"/>
</dbReference>
<reference evidence="2" key="1">
    <citation type="journal article" date="2023" name="PhytoFront">
        <title>The Complete Genome Sequence of Pseudomonas syringae pv. actinidifoliorum ICMP 18803.</title>
        <authorList>
            <person name="Templeton M.D."/>
            <person name="Arshed S."/>
            <person name="Andersen M.T."/>
            <person name="Jayaraman J."/>
        </authorList>
    </citation>
    <scope>NUCLEOTIDE SEQUENCE</scope>
    <source>
        <strain evidence="2">ICMP 18803</strain>
    </source>
</reference>
<protein>
    <submittedName>
        <fullName evidence="2">Uncharacterized protein</fullName>
    </submittedName>
</protein>